<evidence type="ECO:0000313" key="2">
    <source>
        <dbReference type="EMBL" id="RDW75984.1"/>
    </source>
</evidence>
<dbReference type="Proteomes" id="UP000256328">
    <property type="component" value="Unassembled WGS sequence"/>
</dbReference>
<dbReference type="AlphaFoldDB" id="A0A3D8RQ25"/>
<feature type="region of interest" description="Disordered" evidence="1">
    <location>
        <begin position="128"/>
        <end position="152"/>
    </location>
</feature>
<name>A0A3D8RQ25_9HELO</name>
<comment type="caution">
    <text evidence="2">The sequence shown here is derived from an EMBL/GenBank/DDBJ whole genome shotgun (WGS) entry which is preliminary data.</text>
</comment>
<evidence type="ECO:0000256" key="1">
    <source>
        <dbReference type="SAM" id="MobiDB-lite"/>
    </source>
</evidence>
<evidence type="ECO:0000313" key="3">
    <source>
        <dbReference type="Proteomes" id="UP000256328"/>
    </source>
</evidence>
<dbReference type="OrthoDB" id="10325127at2759"/>
<proteinExistence type="predicted"/>
<dbReference type="EMBL" id="PDLN01000009">
    <property type="protein sequence ID" value="RDW75984.1"/>
    <property type="molecule type" value="Genomic_DNA"/>
</dbReference>
<sequence length="163" mass="17815">MPMIHFLPLLPETSAPYTAPTSPGTSSASSSRSSSISYTTGPSVHSLLAQIQTLTYTLSNSNRADAQQIADVEALNREVDYLSYFISAPLSLTPQLPGQRSVDVDSFNTAIRELNAALASFTDAGSKAARTGTESRHRHKLSSSNSYTRNEDEARLRMLRRYE</sequence>
<feature type="region of interest" description="Disordered" evidence="1">
    <location>
        <begin position="15"/>
        <end position="35"/>
    </location>
</feature>
<protein>
    <submittedName>
        <fullName evidence="2">Uncharacterized protein</fullName>
    </submittedName>
</protein>
<gene>
    <name evidence="2" type="ORF">BP5796_06805</name>
</gene>
<keyword evidence="3" id="KW-1185">Reference proteome</keyword>
<accession>A0A3D8RQ25</accession>
<organism evidence="2 3">
    <name type="scientific">Coleophoma crateriformis</name>
    <dbReference type="NCBI Taxonomy" id="565419"/>
    <lineage>
        <taxon>Eukaryota</taxon>
        <taxon>Fungi</taxon>
        <taxon>Dikarya</taxon>
        <taxon>Ascomycota</taxon>
        <taxon>Pezizomycotina</taxon>
        <taxon>Leotiomycetes</taxon>
        <taxon>Helotiales</taxon>
        <taxon>Dermateaceae</taxon>
        <taxon>Coleophoma</taxon>
    </lineage>
</organism>
<reference evidence="2 3" key="1">
    <citation type="journal article" date="2018" name="IMA Fungus">
        <title>IMA Genome-F 9: Draft genome sequence of Annulohypoxylon stygium, Aspergillus mulundensis, Berkeleyomyces basicola (syn. Thielaviopsis basicola), Ceratocystis smalleyi, two Cercospora beticola strains, Coleophoma cylindrospora, Fusarium fracticaudum, Phialophora cf. hyalina, and Morchella septimelata.</title>
        <authorList>
            <person name="Wingfield B.D."/>
            <person name="Bills G.F."/>
            <person name="Dong Y."/>
            <person name="Huang W."/>
            <person name="Nel W.J."/>
            <person name="Swalarsk-Parry B.S."/>
            <person name="Vaghefi N."/>
            <person name="Wilken P.M."/>
            <person name="An Z."/>
            <person name="de Beer Z.W."/>
            <person name="De Vos L."/>
            <person name="Chen L."/>
            <person name="Duong T.A."/>
            <person name="Gao Y."/>
            <person name="Hammerbacher A."/>
            <person name="Kikkert J.R."/>
            <person name="Li Y."/>
            <person name="Li H."/>
            <person name="Li K."/>
            <person name="Li Q."/>
            <person name="Liu X."/>
            <person name="Ma X."/>
            <person name="Naidoo K."/>
            <person name="Pethybridge S.J."/>
            <person name="Sun J."/>
            <person name="Steenkamp E.T."/>
            <person name="van der Nest M.A."/>
            <person name="van Wyk S."/>
            <person name="Wingfield M.J."/>
            <person name="Xiong C."/>
            <person name="Yue Q."/>
            <person name="Zhang X."/>
        </authorList>
    </citation>
    <scope>NUCLEOTIDE SEQUENCE [LARGE SCALE GENOMIC DNA]</scope>
    <source>
        <strain evidence="2 3">BP5796</strain>
    </source>
</reference>